<dbReference type="Pfam" id="PF01969">
    <property type="entry name" value="Ni_insertion"/>
    <property type="match status" value="1"/>
</dbReference>
<dbReference type="PANTHER" id="PTHR36566">
    <property type="entry name" value="NICKEL INSERTION PROTEIN-RELATED"/>
    <property type="match status" value="1"/>
</dbReference>
<comment type="function">
    <text evidence="2">Involved in the biosynthesis of a nickel-pincer cofactor ((SCS)Ni(II) pincer complex). Binds Ni(2+), and functions in nickel delivery to pyridinium-3,5-bisthiocarboxylic acid mononucleotide (P2TMN), to form the mature cofactor. Is thus probably required for the activation of nickel-pincer cofactor-dependent enzymes.</text>
</comment>
<dbReference type="EMBL" id="CP002360">
    <property type="protein sequence ID" value="AEE96824.1"/>
    <property type="molecule type" value="Genomic_DNA"/>
</dbReference>
<comment type="similarity">
    <text evidence="2">Belongs to the LarC family.</text>
</comment>
<protein>
    <recommendedName>
        <fullName evidence="2">Pyridinium-3,5-bisthiocarboxylic acid mononucleotide nickel insertion protein</fullName>
        <shortName evidence="2">P2TMN nickel insertion protein</shortName>
        <ecNumber evidence="2">4.99.1.12</ecNumber>
    </recommendedName>
    <alternativeName>
        <fullName evidence="2">Nickel-pincer cofactor biosynthesis protein LarC</fullName>
    </alternativeName>
</protein>
<evidence type="ECO:0000256" key="2">
    <source>
        <dbReference type="HAMAP-Rule" id="MF_01074"/>
    </source>
</evidence>
<dbReference type="STRING" id="697281.Mahau_1643"/>
<evidence type="ECO:0000313" key="3">
    <source>
        <dbReference type="EMBL" id="AEE96824.1"/>
    </source>
</evidence>
<proteinExistence type="inferred from homology"/>
<reference evidence="3 4" key="2">
    <citation type="journal article" date="2011" name="Stand. Genomic Sci.">
        <title>Complete genome sequence of Mahella australiensis type strain (50-1 BON).</title>
        <authorList>
            <person name="Sikorski J."/>
            <person name="Teshima H."/>
            <person name="Nolan M."/>
            <person name="Lucas S."/>
            <person name="Hammon N."/>
            <person name="Deshpande S."/>
            <person name="Cheng J.F."/>
            <person name="Pitluck S."/>
            <person name="Liolios K."/>
            <person name="Pagani I."/>
            <person name="Ivanova N."/>
            <person name="Huntemann M."/>
            <person name="Mavromatis K."/>
            <person name="Ovchinikova G."/>
            <person name="Pati A."/>
            <person name="Tapia R."/>
            <person name="Han C."/>
            <person name="Goodwin L."/>
            <person name="Chen A."/>
            <person name="Palaniappan K."/>
            <person name="Land M."/>
            <person name="Hauser L."/>
            <person name="Ngatchou-Djao O.D."/>
            <person name="Rohde M."/>
            <person name="Pukall R."/>
            <person name="Spring S."/>
            <person name="Abt B."/>
            <person name="Goker M."/>
            <person name="Detter J.C."/>
            <person name="Woyke T."/>
            <person name="Bristow J."/>
            <person name="Markowitz V."/>
            <person name="Hugenholtz P."/>
            <person name="Eisen J.A."/>
            <person name="Kyrpides N.C."/>
            <person name="Klenk H.P."/>
            <person name="Lapidus A."/>
        </authorList>
    </citation>
    <scope>NUCLEOTIDE SEQUENCE [LARGE SCALE GENOMIC DNA]</scope>
    <source>
        <strain evidence="4">DSM 15567 / CIP 107919 / 50-1 BON</strain>
    </source>
</reference>
<dbReference type="HAMAP" id="MF_01074">
    <property type="entry name" value="LarC"/>
    <property type="match status" value="1"/>
</dbReference>
<dbReference type="SMR" id="F3ZZJ8"/>
<dbReference type="NCBIfam" id="TIGR00299">
    <property type="entry name" value="nickel pincer cofactor biosynthesis protein LarC"/>
    <property type="match status" value="1"/>
</dbReference>
<sequence>MKILYFDCFSGISGDMILGAMLDAGVDEGLLRRELAKLPIDGYELQITKKQKNGIAGTDVDVLLHHHEHEVGDHHHEHRNLHDIESIIDTSALDDHVKQTAKGIFMRLAQAEAHIHGTSLDQIHFHEVGAIDSIVDIIGAAICFHALKPDAVYASPLNVGSGFVKCQHGLLPVPAPAALELLKGVPIYSTDIDAELVTPTGAAVLSYICRQFGPMPLMNVERIGYGLGKRDLDIPNALRIIIGEQSSSRRDEVAVLECNIDDMNPELYGYAMDRLFDGGALDVFYTSIMMKKDRPAVKITVLCRKGDEKKFSDILMKETSTFGVRSYYAERMTLPRHWVNVSTPWGTVRVKAAEYDGSVKYAPEYEDCARAAHSAGVPLRDVYQFALAEALKGALEHA</sequence>
<reference evidence="4" key="1">
    <citation type="submission" date="2010-11" db="EMBL/GenBank/DDBJ databases">
        <title>The complete genome of Mahella australiensis DSM 15567.</title>
        <authorList>
            <consortium name="US DOE Joint Genome Institute (JGI-PGF)"/>
            <person name="Lucas S."/>
            <person name="Copeland A."/>
            <person name="Lapidus A."/>
            <person name="Bruce D."/>
            <person name="Goodwin L."/>
            <person name="Pitluck S."/>
            <person name="Kyrpides N."/>
            <person name="Mavromatis K."/>
            <person name="Pagani I."/>
            <person name="Ivanova N."/>
            <person name="Teshima H."/>
            <person name="Brettin T."/>
            <person name="Detter J.C."/>
            <person name="Han C."/>
            <person name="Tapia R."/>
            <person name="Land M."/>
            <person name="Hauser L."/>
            <person name="Markowitz V."/>
            <person name="Cheng J.-F."/>
            <person name="Hugenholtz P."/>
            <person name="Woyke T."/>
            <person name="Wu D."/>
            <person name="Spring S."/>
            <person name="Pukall R."/>
            <person name="Steenblock K."/>
            <person name="Schneider S."/>
            <person name="Klenk H.-P."/>
            <person name="Eisen J.A."/>
        </authorList>
    </citation>
    <scope>NUCLEOTIDE SEQUENCE [LARGE SCALE GENOMIC DNA]</scope>
    <source>
        <strain evidence="4">DSM 15567 / CIP 107919 / 50-1 BON</strain>
    </source>
</reference>
<dbReference type="PANTHER" id="PTHR36566:SF1">
    <property type="entry name" value="PYRIDINIUM-3,5-BISTHIOCARBOXYLIC ACID MONONUCLEOTIDE NICKEL INSERTION PROTEIN"/>
    <property type="match status" value="1"/>
</dbReference>
<dbReference type="Proteomes" id="UP000008457">
    <property type="component" value="Chromosome"/>
</dbReference>
<evidence type="ECO:0000256" key="1">
    <source>
        <dbReference type="ARBA" id="ARBA00022596"/>
    </source>
</evidence>
<dbReference type="EC" id="4.99.1.12" evidence="2"/>
<organism evidence="3 4">
    <name type="scientific">Mahella australiensis (strain DSM 15567 / CIP 107919 / 50-1 BON)</name>
    <dbReference type="NCBI Taxonomy" id="697281"/>
    <lineage>
        <taxon>Bacteria</taxon>
        <taxon>Bacillati</taxon>
        <taxon>Bacillota</taxon>
        <taxon>Clostridia</taxon>
        <taxon>Thermoanaerobacterales</taxon>
        <taxon>Thermoanaerobacterales Family IV. Incertae Sedis</taxon>
        <taxon>Mahella</taxon>
    </lineage>
</organism>
<accession>F3ZZJ8</accession>
<dbReference type="KEGG" id="mas:Mahau_1643"/>
<name>F3ZZJ8_MAHA5</name>
<dbReference type="RefSeq" id="WP_013781252.1">
    <property type="nucleotide sequence ID" value="NC_015520.1"/>
</dbReference>
<comment type="catalytic activity">
    <reaction evidence="2">
        <text>Ni(II)-pyridinium-3,5-bisthiocarboxylate mononucleotide = pyridinium-3,5-bisthiocarboxylate mononucleotide + Ni(2+)</text>
        <dbReference type="Rhea" id="RHEA:54784"/>
        <dbReference type="ChEBI" id="CHEBI:49786"/>
        <dbReference type="ChEBI" id="CHEBI:137372"/>
        <dbReference type="ChEBI" id="CHEBI:137373"/>
        <dbReference type="EC" id="4.99.1.12"/>
    </reaction>
</comment>
<dbReference type="eggNOG" id="COG1641">
    <property type="taxonomic scope" value="Bacteria"/>
</dbReference>
<keyword evidence="2" id="KW-0456">Lyase</keyword>
<dbReference type="HOGENOM" id="CLU_028523_2_1_9"/>
<dbReference type="AlphaFoldDB" id="F3ZZJ8"/>
<dbReference type="GO" id="GO:0016151">
    <property type="term" value="F:nickel cation binding"/>
    <property type="evidence" value="ECO:0007669"/>
    <property type="project" value="UniProtKB-UniRule"/>
</dbReference>
<dbReference type="Gene3D" id="3.10.20.300">
    <property type="entry name" value="mk0293 like domain"/>
    <property type="match status" value="1"/>
</dbReference>
<dbReference type="InterPro" id="IPR002822">
    <property type="entry name" value="Ni_insertion"/>
</dbReference>
<dbReference type="GO" id="GO:0051604">
    <property type="term" value="P:protein maturation"/>
    <property type="evidence" value="ECO:0007669"/>
    <property type="project" value="UniProtKB-UniRule"/>
</dbReference>
<dbReference type="Gene3D" id="3.30.70.1380">
    <property type="entry name" value="Transcriptional regulatory protein pf0864 domain like"/>
    <property type="match status" value="1"/>
</dbReference>
<keyword evidence="1 2" id="KW-0533">Nickel</keyword>
<dbReference type="OrthoDB" id="9765625at2"/>
<dbReference type="GO" id="GO:0016829">
    <property type="term" value="F:lyase activity"/>
    <property type="evidence" value="ECO:0007669"/>
    <property type="project" value="UniProtKB-UniRule"/>
</dbReference>
<keyword evidence="4" id="KW-1185">Reference proteome</keyword>
<evidence type="ECO:0000313" key="4">
    <source>
        <dbReference type="Proteomes" id="UP000008457"/>
    </source>
</evidence>
<gene>
    <name evidence="2" type="primary">larC</name>
    <name evidence="3" type="ordered locus">Mahau_1643</name>
</gene>